<dbReference type="EMBL" id="SNRY01003156">
    <property type="protein sequence ID" value="KAA6322000.1"/>
    <property type="molecule type" value="Genomic_DNA"/>
</dbReference>
<reference evidence="1" key="1">
    <citation type="submission" date="2019-03" db="EMBL/GenBank/DDBJ databases">
        <title>Single cell metagenomics reveals metabolic interactions within the superorganism composed of flagellate Streblomastix strix and complex community of Bacteroidetes bacteria on its surface.</title>
        <authorList>
            <person name="Treitli S.C."/>
            <person name="Kolisko M."/>
            <person name="Husnik F."/>
            <person name="Keeling P."/>
            <person name="Hampl V."/>
        </authorList>
    </citation>
    <scope>NUCLEOTIDE SEQUENCE</scope>
    <source>
        <strain evidence="1">STM</strain>
    </source>
</reference>
<accession>A0A5J4QM20</accession>
<sequence>MDNKTDSDRDANVSVDTEKTTIAADTYEVLESIIPAGDLFGYTRIKVYNAAELDVITRSLYLKINNSAELLAGPAPYDACVLLWNNSVVRPTVANNIRTYNFLIQSGVGFSSTSAANYSPAAHKLILKVLGWEDLPSYAIIYVGDAYKAYAAKIADYIAAYNAANPGNPLLHDDGGLKGQPIQARVY</sequence>
<dbReference type="AlphaFoldDB" id="A0A5J4QM20"/>
<gene>
    <name evidence="1" type="ORF">EZS27_028413</name>
</gene>
<protein>
    <submittedName>
        <fullName evidence="1">Uncharacterized protein</fullName>
    </submittedName>
</protein>
<evidence type="ECO:0000313" key="1">
    <source>
        <dbReference type="EMBL" id="KAA6322000.1"/>
    </source>
</evidence>
<organism evidence="1">
    <name type="scientific">termite gut metagenome</name>
    <dbReference type="NCBI Taxonomy" id="433724"/>
    <lineage>
        <taxon>unclassified sequences</taxon>
        <taxon>metagenomes</taxon>
        <taxon>organismal metagenomes</taxon>
    </lineage>
</organism>
<proteinExistence type="predicted"/>
<comment type="caution">
    <text evidence="1">The sequence shown here is derived from an EMBL/GenBank/DDBJ whole genome shotgun (WGS) entry which is preliminary data.</text>
</comment>
<name>A0A5J4QM20_9ZZZZ</name>